<feature type="transmembrane region" description="Helical" evidence="5">
    <location>
        <begin position="48"/>
        <end position="65"/>
    </location>
</feature>
<dbReference type="InterPro" id="IPR010291">
    <property type="entry name" value="Ion_channel_UNC-93"/>
</dbReference>
<dbReference type="InterPro" id="IPR051617">
    <property type="entry name" value="UNC-93-like_regulator"/>
</dbReference>
<dbReference type="Pfam" id="PF05978">
    <property type="entry name" value="UNC-93"/>
    <property type="match status" value="1"/>
</dbReference>
<keyword evidence="7" id="KW-1185">Reference proteome</keyword>
<evidence type="ECO:0000256" key="1">
    <source>
        <dbReference type="ARBA" id="ARBA00004141"/>
    </source>
</evidence>
<dbReference type="PANTHER" id="PTHR23294">
    <property type="entry name" value="ET TRANSLATION PRODUCT-RELATED"/>
    <property type="match status" value="1"/>
</dbReference>
<dbReference type="EMBL" id="CAJVPS010001703">
    <property type="protein sequence ID" value="CAG8548090.1"/>
    <property type="molecule type" value="Genomic_DNA"/>
</dbReference>
<feature type="transmembrane region" description="Helical" evidence="5">
    <location>
        <begin position="261"/>
        <end position="278"/>
    </location>
</feature>
<reference evidence="6" key="1">
    <citation type="submission" date="2021-06" db="EMBL/GenBank/DDBJ databases">
        <authorList>
            <person name="Kallberg Y."/>
            <person name="Tangrot J."/>
            <person name="Rosling A."/>
        </authorList>
    </citation>
    <scope>NUCLEOTIDE SEQUENCE</scope>
    <source>
        <strain evidence="6">FL130A</strain>
    </source>
</reference>
<dbReference type="Proteomes" id="UP000789508">
    <property type="component" value="Unassembled WGS sequence"/>
</dbReference>
<proteinExistence type="predicted"/>
<evidence type="ECO:0000256" key="3">
    <source>
        <dbReference type="ARBA" id="ARBA00022989"/>
    </source>
</evidence>
<name>A0A9N9B0D8_9GLOM</name>
<dbReference type="GO" id="GO:0016020">
    <property type="term" value="C:membrane"/>
    <property type="evidence" value="ECO:0007669"/>
    <property type="project" value="UniProtKB-SubCell"/>
</dbReference>
<dbReference type="OrthoDB" id="196103at2759"/>
<feature type="transmembrane region" description="Helical" evidence="5">
    <location>
        <begin position="393"/>
        <end position="418"/>
    </location>
</feature>
<evidence type="ECO:0000256" key="4">
    <source>
        <dbReference type="ARBA" id="ARBA00023136"/>
    </source>
</evidence>
<dbReference type="InterPro" id="IPR036259">
    <property type="entry name" value="MFS_trans_sf"/>
</dbReference>
<feature type="transmembrane region" description="Helical" evidence="5">
    <location>
        <begin position="98"/>
        <end position="122"/>
    </location>
</feature>
<dbReference type="Gene3D" id="1.20.1250.20">
    <property type="entry name" value="MFS general substrate transporter like domains"/>
    <property type="match status" value="1"/>
</dbReference>
<accession>A0A9N9B0D8</accession>
<feature type="transmembrane region" description="Helical" evidence="5">
    <location>
        <begin position="9"/>
        <end position="28"/>
    </location>
</feature>
<protein>
    <submittedName>
        <fullName evidence="6">1386_t:CDS:1</fullName>
    </submittedName>
</protein>
<dbReference type="AlphaFoldDB" id="A0A9N9B0D8"/>
<keyword evidence="2 5" id="KW-0812">Transmembrane</keyword>
<evidence type="ECO:0000313" key="7">
    <source>
        <dbReference type="Proteomes" id="UP000789508"/>
    </source>
</evidence>
<feature type="transmembrane region" description="Helical" evidence="5">
    <location>
        <begin position="223"/>
        <end position="241"/>
    </location>
</feature>
<feature type="transmembrane region" description="Helical" evidence="5">
    <location>
        <begin position="290"/>
        <end position="314"/>
    </location>
</feature>
<comment type="subcellular location">
    <subcellularLocation>
        <location evidence="1">Membrane</location>
        <topology evidence="1">Multi-pass membrane protein</topology>
    </subcellularLocation>
</comment>
<feature type="transmembrane region" description="Helical" evidence="5">
    <location>
        <begin position="134"/>
        <end position="156"/>
    </location>
</feature>
<evidence type="ECO:0000313" key="6">
    <source>
        <dbReference type="EMBL" id="CAG8548090.1"/>
    </source>
</evidence>
<gene>
    <name evidence="6" type="ORF">ALEPTO_LOCUS5741</name>
</gene>
<organism evidence="6 7">
    <name type="scientific">Ambispora leptoticha</name>
    <dbReference type="NCBI Taxonomy" id="144679"/>
    <lineage>
        <taxon>Eukaryota</taxon>
        <taxon>Fungi</taxon>
        <taxon>Fungi incertae sedis</taxon>
        <taxon>Mucoromycota</taxon>
        <taxon>Glomeromycotina</taxon>
        <taxon>Glomeromycetes</taxon>
        <taxon>Archaeosporales</taxon>
        <taxon>Ambisporaceae</taxon>
        <taxon>Ambispora</taxon>
    </lineage>
</organism>
<sequence length="452" mass="49062">MTGLYSRPLLQVILVGIVLLLTSGMFNALNGMGGGGQLDTKMASNANVALYTTFSVGGLVAGGIVNIIGPKYAMAIGGTTYALYAGSLLNYNHNKNDAFVVAAGALLGFGAALIWTGEGAIVTSYPSEKNKGKYIGIFFGIFNLGGVLGSIVPLVLNWNSKEGSVNDGTYIGFLVLMSLGSLFALALLPPSKVIHKDGRPVAVERFPSWTSESIEIGKLFLDLRMICLIPMFLASNWFYAYQFDDVNAFYFNIRTRALNDVLYWTAQIFGALIFGKFLDTPLFGRQKRAIFGLLILFFTIMATWVGGLIFQISYKRSDVVTPMDLFDRGYAGKCILYIAYGLNDAMYQLYAYWIMGALTNDTALLSRYNGFYKAIQSAGGAISWRIDAVGTAFLPQLLTCWILLIISIPGAMFVALNVKETNYVTEDKDKVEKAAIGDGKVGSVNNEVASAI</sequence>
<feature type="transmembrane region" description="Helical" evidence="5">
    <location>
        <begin position="168"/>
        <end position="188"/>
    </location>
</feature>
<feature type="transmembrane region" description="Helical" evidence="5">
    <location>
        <begin position="72"/>
        <end position="92"/>
    </location>
</feature>
<evidence type="ECO:0000256" key="5">
    <source>
        <dbReference type="SAM" id="Phobius"/>
    </source>
</evidence>
<keyword evidence="4 5" id="KW-0472">Membrane</keyword>
<comment type="caution">
    <text evidence="6">The sequence shown here is derived from an EMBL/GenBank/DDBJ whole genome shotgun (WGS) entry which is preliminary data.</text>
</comment>
<keyword evidence="3 5" id="KW-1133">Transmembrane helix</keyword>
<dbReference type="SUPFAM" id="SSF103473">
    <property type="entry name" value="MFS general substrate transporter"/>
    <property type="match status" value="1"/>
</dbReference>
<dbReference type="PANTHER" id="PTHR23294:SF59">
    <property type="entry name" value="UNC93-LIKE PROTEIN C922.05C"/>
    <property type="match status" value="1"/>
</dbReference>
<evidence type="ECO:0000256" key="2">
    <source>
        <dbReference type="ARBA" id="ARBA00022692"/>
    </source>
</evidence>